<evidence type="ECO:0000256" key="2">
    <source>
        <dbReference type="SAM" id="Phobius"/>
    </source>
</evidence>
<accession>A0A1M6PS42</accession>
<name>A0A1M6PS42_9FIRM</name>
<proteinExistence type="inferred from homology"/>
<keyword evidence="4" id="KW-1185">Reference proteome</keyword>
<reference evidence="4" key="1">
    <citation type="submission" date="2016-11" db="EMBL/GenBank/DDBJ databases">
        <authorList>
            <person name="Varghese N."/>
            <person name="Submissions S."/>
        </authorList>
    </citation>
    <scope>NUCLEOTIDE SEQUENCE [LARGE SCALE GENOMIC DNA]</scope>
    <source>
        <strain evidence="4">DSM 14826</strain>
    </source>
</reference>
<keyword evidence="2" id="KW-0812">Transmembrane</keyword>
<evidence type="ECO:0000313" key="4">
    <source>
        <dbReference type="Proteomes" id="UP000243547"/>
    </source>
</evidence>
<dbReference type="EMBL" id="FRAI01000016">
    <property type="protein sequence ID" value="SHK10760.1"/>
    <property type="molecule type" value="Genomic_DNA"/>
</dbReference>
<gene>
    <name evidence="3" type="ORF">SAMN02745227_01527</name>
</gene>
<dbReference type="Proteomes" id="UP000243547">
    <property type="component" value="Unassembled WGS sequence"/>
</dbReference>
<feature type="transmembrane region" description="Helical" evidence="2">
    <location>
        <begin position="12"/>
        <end position="32"/>
    </location>
</feature>
<dbReference type="InterPro" id="IPR009620">
    <property type="entry name" value="UPF0236"/>
</dbReference>
<organism evidence="3 4">
    <name type="scientific">Anaerobranca californiensis DSM 14826</name>
    <dbReference type="NCBI Taxonomy" id="1120989"/>
    <lineage>
        <taxon>Bacteria</taxon>
        <taxon>Bacillati</taxon>
        <taxon>Bacillota</taxon>
        <taxon>Clostridia</taxon>
        <taxon>Eubacteriales</taxon>
        <taxon>Proteinivoracaceae</taxon>
        <taxon>Anaerobranca</taxon>
    </lineage>
</organism>
<dbReference type="Pfam" id="PF06782">
    <property type="entry name" value="UPF0236"/>
    <property type="match status" value="1"/>
</dbReference>
<evidence type="ECO:0000313" key="3">
    <source>
        <dbReference type="EMBL" id="SHK10760.1"/>
    </source>
</evidence>
<protein>
    <submittedName>
        <fullName evidence="3">Uncharacterized protein family (UPF0236)</fullName>
    </submittedName>
</protein>
<comment type="similarity">
    <text evidence="1">Belongs to the UPF0236 family.</text>
</comment>
<dbReference type="STRING" id="1120989.SAMN02745227_01527"/>
<sequence length="259" mass="30276">MKIFYQIILGKDIWISNFILIKIFNLVIIYFASLQYEYIAKRYDIEKIKRIYISGDGASWIKSGLEYIEKSVFVLDRYHINKYVLKSTGHVPQLRFELWDAINRCNKKGVKKVLNEALSCADSMSRIESILTCKKYLLNNWDGIKIYKTDSENIIGCSAEGHISHVLSARLSSRPLGWSKEGADKMARLRAYKWNDGNVYELVLKNKKKERTKLPERYIKEIKKNLKKNIADINVEIPVIKYGKRNASYFAINALRYAW</sequence>
<dbReference type="AlphaFoldDB" id="A0A1M6PS42"/>
<evidence type="ECO:0000256" key="1">
    <source>
        <dbReference type="ARBA" id="ARBA00006539"/>
    </source>
</evidence>
<keyword evidence="2" id="KW-0472">Membrane</keyword>
<keyword evidence="2" id="KW-1133">Transmembrane helix</keyword>